<feature type="domain" description="Reverse transcriptase" evidence="2">
    <location>
        <begin position="6"/>
        <end position="130"/>
    </location>
</feature>
<dbReference type="Proteomes" id="UP001066276">
    <property type="component" value="Chromosome 4_2"/>
</dbReference>
<evidence type="ECO:0000256" key="1">
    <source>
        <dbReference type="SAM" id="SignalP"/>
    </source>
</evidence>
<dbReference type="EMBL" id="JANPWB010000008">
    <property type="protein sequence ID" value="KAJ1167386.1"/>
    <property type="molecule type" value="Genomic_DNA"/>
</dbReference>
<sequence>MESEPVRVCRGTRQGCPLSLLLFSLAMEPLAVALRGGGAEWGIALGDGLHVVSLYADLQDLLLYFRDVTRIPSEVGTLLQRFTMISGLRINWSKSCLFPFDSAPPDPGLCLAGSPVPWQPHTIRYLGVRIYH</sequence>
<reference evidence="3" key="1">
    <citation type="journal article" date="2022" name="bioRxiv">
        <title>Sequencing and chromosome-scale assembly of the giantPleurodeles waltlgenome.</title>
        <authorList>
            <person name="Brown T."/>
            <person name="Elewa A."/>
            <person name="Iarovenko S."/>
            <person name="Subramanian E."/>
            <person name="Araus A.J."/>
            <person name="Petzold A."/>
            <person name="Susuki M."/>
            <person name="Suzuki K.-i.T."/>
            <person name="Hayashi T."/>
            <person name="Toyoda A."/>
            <person name="Oliveira C."/>
            <person name="Osipova E."/>
            <person name="Leigh N.D."/>
            <person name="Simon A."/>
            <person name="Yun M.H."/>
        </authorList>
    </citation>
    <scope>NUCLEOTIDE SEQUENCE</scope>
    <source>
        <strain evidence="3">20211129_DDA</strain>
        <tissue evidence="3">Liver</tissue>
    </source>
</reference>
<proteinExistence type="predicted"/>
<name>A0AAV7STH1_PLEWA</name>
<dbReference type="AlphaFoldDB" id="A0AAV7STH1"/>
<keyword evidence="4" id="KW-1185">Reference proteome</keyword>
<gene>
    <name evidence="3" type="ORF">NDU88_007778</name>
</gene>
<evidence type="ECO:0000259" key="2">
    <source>
        <dbReference type="Pfam" id="PF00078"/>
    </source>
</evidence>
<dbReference type="Pfam" id="PF00078">
    <property type="entry name" value="RVT_1"/>
    <property type="match status" value="1"/>
</dbReference>
<accession>A0AAV7STH1</accession>
<keyword evidence="1" id="KW-0732">Signal</keyword>
<comment type="caution">
    <text evidence="3">The sequence shown here is derived from an EMBL/GenBank/DDBJ whole genome shotgun (WGS) entry which is preliminary data.</text>
</comment>
<feature type="chain" id="PRO_5043608422" description="Reverse transcriptase domain-containing protein" evidence="1">
    <location>
        <begin position="34"/>
        <end position="132"/>
    </location>
</feature>
<protein>
    <recommendedName>
        <fullName evidence="2">Reverse transcriptase domain-containing protein</fullName>
    </recommendedName>
</protein>
<evidence type="ECO:0000313" key="3">
    <source>
        <dbReference type="EMBL" id="KAJ1167386.1"/>
    </source>
</evidence>
<feature type="signal peptide" evidence="1">
    <location>
        <begin position="1"/>
        <end position="33"/>
    </location>
</feature>
<organism evidence="3 4">
    <name type="scientific">Pleurodeles waltl</name>
    <name type="common">Iberian ribbed newt</name>
    <dbReference type="NCBI Taxonomy" id="8319"/>
    <lineage>
        <taxon>Eukaryota</taxon>
        <taxon>Metazoa</taxon>
        <taxon>Chordata</taxon>
        <taxon>Craniata</taxon>
        <taxon>Vertebrata</taxon>
        <taxon>Euteleostomi</taxon>
        <taxon>Amphibia</taxon>
        <taxon>Batrachia</taxon>
        <taxon>Caudata</taxon>
        <taxon>Salamandroidea</taxon>
        <taxon>Salamandridae</taxon>
        <taxon>Pleurodelinae</taxon>
        <taxon>Pleurodeles</taxon>
    </lineage>
</organism>
<evidence type="ECO:0000313" key="4">
    <source>
        <dbReference type="Proteomes" id="UP001066276"/>
    </source>
</evidence>
<dbReference type="InterPro" id="IPR000477">
    <property type="entry name" value="RT_dom"/>
</dbReference>